<evidence type="ECO:0000256" key="8">
    <source>
        <dbReference type="ARBA" id="ARBA00022917"/>
    </source>
</evidence>
<evidence type="ECO:0000313" key="15">
    <source>
        <dbReference type="Proteomes" id="UP000240830"/>
    </source>
</evidence>
<dbReference type="CDD" id="cd00776">
    <property type="entry name" value="AsxRS_core"/>
    <property type="match status" value="1"/>
</dbReference>
<evidence type="ECO:0000256" key="1">
    <source>
        <dbReference type="ARBA" id="ARBA00004496"/>
    </source>
</evidence>
<evidence type="ECO:0000256" key="9">
    <source>
        <dbReference type="ARBA" id="ARBA00023146"/>
    </source>
</evidence>
<evidence type="ECO:0000256" key="5">
    <source>
        <dbReference type="ARBA" id="ARBA00022598"/>
    </source>
</evidence>
<keyword evidence="5" id="KW-0436">Ligase</keyword>
<dbReference type="HAMAP" id="MF_02075">
    <property type="entry name" value="Asp_tRNA_synth_type2"/>
    <property type="match status" value="1"/>
</dbReference>
<dbReference type="FunFam" id="3.30.930.10:FF:000013">
    <property type="entry name" value="Aspartate--tRNA ligase, cytoplasmic"/>
    <property type="match status" value="1"/>
</dbReference>
<evidence type="ECO:0000256" key="11">
    <source>
        <dbReference type="ARBA" id="ARBA00047904"/>
    </source>
</evidence>
<dbReference type="Pfam" id="PF00152">
    <property type="entry name" value="tRNA-synt_2"/>
    <property type="match status" value="1"/>
</dbReference>
<evidence type="ECO:0000256" key="12">
    <source>
        <dbReference type="SAM" id="Coils"/>
    </source>
</evidence>
<evidence type="ECO:0000256" key="2">
    <source>
        <dbReference type="ARBA" id="ARBA00005312"/>
    </source>
</evidence>
<comment type="catalytic activity">
    <reaction evidence="11">
        <text>tRNA(Asp) + L-aspartate + ATP = L-aspartyl-tRNA(Asp) + AMP + diphosphate</text>
        <dbReference type="Rhea" id="RHEA:19649"/>
        <dbReference type="Rhea" id="RHEA-COMP:9660"/>
        <dbReference type="Rhea" id="RHEA-COMP:9678"/>
        <dbReference type="ChEBI" id="CHEBI:29991"/>
        <dbReference type="ChEBI" id="CHEBI:30616"/>
        <dbReference type="ChEBI" id="CHEBI:33019"/>
        <dbReference type="ChEBI" id="CHEBI:78442"/>
        <dbReference type="ChEBI" id="CHEBI:78516"/>
        <dbReference type="ChEBI" id="CHEBI:456215"/>
        <dbReference type="EC" id="6.1.1.12"/>
    </reaction>
</comment>
<keyword evidence="12" id="KW-0175">Coiled coil</keyword>
<keyword evidence="4" id="KW-0963">Cytoplasm</keyword>
<feature type="domain" description="Aminoacyl-transfer RNA synthetases class-II family profile" evidence="13">
    <location>
        <begin position="187"/>
        <end position="483"/>
    </location>
</feature>
<dbReference type="Pfam" id="PF01336">
    <property type="entry name" value="tRNA_anti-codon"/>
    <property type="match status" value="1"/>
</dbReference>
<protein>
    <recommendedName>
        <fullName evidence="3">aspartate--tRNA ligase</fullName>
        <ecNumber evidence="3">6.1.1.12</ecNumber>
    </recommendedName>
    <alternativeName>
        <fullName evidence="10">Aspartyl-tRNA synthetase</fullName>
    </alternativeName>
</protein>
<dbReference type="InterPro" id="IPR045864">
    <property type="entry name" value="aa-tRNA-synth_II/BPL/LPL"/>
</dbReference>
<dbReference type="GO" id="GO:0003723">
    <property type="term" value="F:RNA binding"/>
    <property type="evidence" value="ECO:0007669"/>
    <property type="project" value="TreeGrafter"/>
</dbReference>
<dbReference type="PROSITE" id="PS50862">
    <property type="entry name" value="AA_TRNA_LIGASE_II"/>
    <property type="match status" value="1"/>
</dbReference>
<keyword evidence="8" id="KW-0648">Protein biosynthesis</keyword>
<evidence type="ECO:0000256" key="10">
    <source>
        <dbReference type="ARBA" id="ARBA00033155"/>
    </source>
</evidence>
<dbReference type="CDD" id="cd04320">
    <property type="entry name" value="AspRS_cyto_N"/>
    <property type="match status" value="1"/>
</dbReference>
<dbReference type="SUPFAM" id="SSF55681">
    <property type="entry name" value="Class II aaRS and biotin synthetases"/>
    <property type="match status" value="1"/>
</dbReference>
<dbReference type="InterPro" id="IPR012340">
    <property type="entry name" value="NA-bd_OB-fold"/>
</dbReference>
<dbReference type="GO" id="GO:0005524">
    <property type="term" value="F:ATP binding"/>
    <property type="evidence" value="ECO:0007669"/>
    <property type="project" value="UniProtKB-KW"/>
</dbReference>
<dbReference type="GO" id="GO:0004815">
    <property type="term" value="F:aspartate-tRNA ligase activity"/>
    <property type="evidence" value="ECO:0007669"/>
    <property type="project" value="UniProtKB-EC"/>
</dbReference>
<comment type="similarity">
    <text evidence="2">Belongs to the class-II aminoacyl-tRNA synthetase family. Type 2 subfamily.</text>
</comment>
<organism evidence="14 15">
    <name type="scientific">Paramicrosporidium saccamoebae</name>
    <dbReference type="NCBI Taxonomy" id="1246581"/>
    <lineage>
        <taxon>Eukaryota</taxon>
        <taxon>Fungi</taxon>
        <taxon>Fungi incertae sedis</taxon>
        <taxon>Cryptomycota</taxon>
        <taxon>Cryptomycota incertae sedis</taxon>
        <taxon>Paramicrosporidium</taxon>
    </lineage>
</organism>
<dbReference type="OrthoDB" id="372395at2759"/>
<dbReference type="InterPro" id="IPR006195">
    <property type="entry name" value="aa-tRNA-synth_II"/>
</dbReference>
<dbReference type="InterPro" id="IPR004365">
    <property type="entry name" value="NA-bd_OB_tRNA"/>
</dbReference>
<dbReference type="GO" id="GO:0005829">
    <property type="term" value="C:cytosol"/>
    <property type="evidence" value="ECO:0007669"/>
    <property type="project" value="TreeGrafter"/>
</dbReference>
<evidence type="ECO:0000313" key="14">
    <source>
        <dbReference type="EMBL" id="PJF17710.1"/>
    </source>
</evidence>
<keyword evidence="15" id="KW-1185">Reference proteome</keyword>
<gene>
    <name evidence="14" type="ORF">PSACC_02472</name>
</gene>
<dbReference type="NCBIfam" id="NF003483">
    <property type="entry name" value="PRK05159.1"/>
    <property type="match status" value="1"/>
</dbReference>
<dbReference type="STRING" id="1246581.A0A2H9TJ93"/>
<dbReference type="Proteomes" id="UP000240830">
    <property type="component" value="Unassembled WGS sequence"/>
</dbReference>
<keyword evidence="9 14" id="KW-0030">Aminoacyl-tRNA synthetase</keyword>
<evidence type="ECO:0000259" key="13">
    <source>
        <dbReference type="PROSITE" id="PS50862"/>
    </source>
</evidence>
<evidence type="ECO:0000256" key="3">
    <source>
        <dbReference type="ARBA" id="ARBA00012841"/>
    </source>
</evidence>
<dbReference type="SUPFAM" id="SSF50249">
    <property type="entry name" value="Nucleic acid-binding proteins"/>
    <property type="match status" value="1"/>
</dbReference>
<keyword evidence="6" id="KW-0547">Nucleotide-binding</keyword>
<accession>A0A2H9TJ93</accession>
<dbReference type="EMBL" id="MTSL01000165">
    <property type="protein sequence ID" value="PJF17710.1"/>
    <property type="molecule type" value="Genomic_DNA"/>
</dbReference>
<dbReference type="InterPro" id="IPR002312">
    <property type="entry name" value="Asp/Asn-tRNA-synth_IIb"/>
</dbReference>
<comment type="caution">
    <text evidence="14">The sequence shown here is derived from an EMBL/GenBank/DDBJ whole genome shotgun (WGS) entry which is preliminary data.</text>
</comment>
<name>A0A2H9TJ93_9FUNG</name>
<dbReference type="NCBIfam" id="TIGR00458">
    <property type="entry name" value="aspS_nondisc"/>
    <property type="match status" value="1"/>
</dbReference>
<dbReference type="PANTHER" id="PTHR43450">
    <property type="entry name" value="ASPARTYL-TRNA SYNTHETASE"/>
    <property type="match status" value="1"/>
</dbReference>
<comment type="subcellular location">
    <subcellularLocation>
        <location evidence="1">Cytoplasm</location>
    </subcellularLocation>
</comment>
<evidence type="ECO:0000256" key="6">
    <source>
        <dbReference type="ARBA" id="ARBA00022741"/>
    </source>
</evidence>
<dbReference type="Gene3D" id="3.30.930.10">
    <property type="entry name" value="Bira Bifunctional Protein, Domain 2"/>
    <property type="match status" value="1"/>
</dbReference>
<dbReference type="PANTHER" id="PTHR43450:SF1">
    <property type="entry name" value="ASPARTATE--TRNA LIGASE, CYTOPLASMIC"/>
    <property type="match status" value="1"/>
</dbReference>
<proteinExistence type="inferred from homology"/>
<dbReference type="GO" id="GO:0006422">
    <property type="term" value="P:aspartyl-tRNA aminoacylation"/>
    <property type="evidence" value="ECO:0007669"/>
    <property type="project" value="InterPro"/>
</dbReference>
<sequence>MASEVTENLATMSLERFGTIPTTFASIPHGAEIKSMSEIDPVADIGKRVTLRARLHNVRGTAKNAFLVLRERHMAIQAVFFVGENVTKEMVKFAANITKESIVDVGGELVSSTVKSELISFKTCELRADMIWIVSAAGERLPFQIDDAARAEEASAPEETPLPRVNLDTRLNNRCVDLRTPANQAIFRMQAGILEIAREFMQRHRFQELHTPKLISAASEGGANVFKVSYFKSDAFLAQSPQFYKQMAICADFERVYEVGPVFRAENSFTHRHMTEFTGLDLEMTFKTDYHEVVDMLAAMLNFLFEQLPIRFAKEMEVIRAQYPSSEFTFLEKPLVLNYRDGVAMLREAGVEMEDYEDLSTEKERRLGQLVKEKYGTDFYILDKYPLSVRPFYTMPAQEEGYSNSYDVFMRGEEIMSGAQRIHDVTMLEERARHHGVDMKTVEGYIDAFRHGVPPHAGGGIGLERVLMLFMDLKNIRKTSMFPRDPNRITP</sequence>
<dbReference type="PRINTS" id="PR01042">
    <property type="entry name" value="TRNASYNTHASP"/>
</dbReference>
<dbReference type="GO" id="GO:0017101">
    <property type="term" value="C:aminoacyl-tRNA synthetase multienzyme complex"/>
    <property type="evidence" value="ECO:0007669"/>
    <property type="project" value="TreeGrafter"/>
</dbReference>
<keyword evidence="7" id="KW-0067">ATP-binding</keyword>
<dbReference type="InterPro" id="IPR004364">
    <property type="entry name" value="Aa-tRNA-synt_II"/>
</dbReference>
<dbReference type="AlphaFoldDB" id="A0A2H9TJ93"/>
<dbReference type="InterPro" id="IPR004523">
    <property type="entry name" value="Asp-tRNA_synthase_2"/>
</dbReference>
<reference evidence="14 15" key="1">
    <citation type="submission" date="2016-10" db="EMBL/GenBank/DDBJ databases">
        <title>The genome of Paramicrosporidium saccamoebae is the missing link in understanding Cryptomycota and Microsporidia evolution.</title>
        <authorList>
            <person name="Quandt C.A."/>
            <person name="Beaudet D."/>
            <person name="Corsaro D."/>
            <person name="Michel R."/>
            <person name="Corradi N."/>
            <person name="James T."/>
        </authorList>
    </citation>
    <scope>NUCLEOTIDE SEQUENCE [LARGE SCALE GENOMIC DNA]</scope>
    <source>
        <strain evidence="14 15">KSL3</strain>
    </source>
</reference>
<dbReference type="EC" id="6.1.1.12" evidence="3"/>
<dbReference type="Gene3D" id="2.40.50.140">
    <property type="entry name" value="Nucleic acid-binding proteins"/>
    <property type="match status" value="1"/>
</dbReference>
<feature type="coiled-coil region" evidence="12">
    <location>
        <begin position="346"/>
        <end position="373"/>
    </location>
</feature>
<evidence type="ECO:0000256" key="4">
    <source>
        <dbReference type="ARBA" id="ARBA00022490"/>
    </source>
</evidence>
<evidence type="ECO:0000256" key="7">
    <source>
        <dbReference type="ARBA" id="ARBA00022840"/>
    </source>
</evidence>